<accession>A0A2K3KPW9</accession>
<feature type="region of interest" description="Disordered" evidence="1">
    <location>
        <begin position="1"/>
        <end position="30"/>
    </location>
</feature>
<dbReference type="Proteomes" id="UP000236291">
    <property type="component" value="Unassembled WGS sequence"/>
</dbReference>
<comment type="caution">
    <text evidence="2">The sequence shown here is derived from an EMBL/GenBank/DDBJ whole genome shotgun (WGS) entry which is preliminary data.</text>
</comment>
<gene>
    <name evidence="2" type="ORF">L195_g056105</name>
</gene>
<reference evidence="2 3" key="1">
    <citation type="journal article" date="2014" name="Am. J. Bot.">
        <title>Genome assembly and annotation for red clover (Trifolium pratense; Fabaceae).</title>
        <authorList>
            <person name="Istvanek J."/>
            <person name="Jaros M."/>
            <person name="Krenek A."/>
            <person name="Repkova J."/>
        </authorList>
    </citation>
    <scope>NUCLEOTIDE SEQUENCE [LARGE SCALE GENOMIC DNA]</scope>
    <source>
        <strain evidence="3">cv. Tatra</strain>
        <tissue evidence="2">Young leaves</tissue>
    </source>
</reference>
<feature type="non-terminal residue" evidence="2">
    <location>
        <position position="1"/>
    </location>
</feature>
<sequence>ENLFDLMAPATSDNNNTSSNKDYDDTQSDNNDIFADEKAEKDTMWATHGGKFECIKCDPRFETKEQKNEEHSSKK</sequence>
<reference evidence="2 3" key="2">
    <citation type="journal article" date="2017" name="Front. Plant Sci.">
        <title>Gene Classification and Mining of Molecular Markers Useful in Red Clover (Trifolium pratense) Breeding.</title>
        <authorList>
            <person name="Istvanek J."/>
            <person name="Dluhosova J."/>
            <person name="Dluhos P."/>
            <person name="Patkova L."/>
            <person name="Nedelnik J."/>
            <person name="Repkova J."/>
        </authorList>
    </citation>
    <scope>NUCLEOTIDE SEQUENCE [LARGE SCALE GENOMIC DNA]</scope>
    <source>
        <strain evidence="3">cv. Tatra</strain>
        <tissue evidence="2">Young leaves</tissue>
    </source>
</reference>
<proteinExistence type="predicted"/>
<dbReference type="AlphaFoldDB" id="A0A2K3KPW9"/>
<feature type="compositionally biased region" description="Low complexity" evidence="1">
    <location>
        <begin position="11"/>
        <end position="20"/>
    </location>
</feature>
<dbReference type="EMBL" id="ASHM01104808">
    <property type="protein sequence ID" value="PNX68324.1"/>
    <property type="molecule type" value="Genomic_DNA"/>
</dbReference>
<organism evidence="2 3">
    <name type="scientific">Trifolium pratense</name>
    <name type="common">Red clover</name>
    <dbReference type="NCBI Taxonomy" id="57577"/>
    <lineage>
        <taxon>Eukaryota</taxon>
        <taxon>Viridiplantae</taxon>
        <taxon>Streptophyta</taxon>
        <taxon>Embryophyta</taxon>
        <taxon>Tracheophyta</taxon>
        <taxon>Spermatophyta</taxon>
        <taxon>Magnoliopsida</taxon>
        <taxon>eudicotyledons</taxon>
        <taxon>Gunneridae</taxon>
        <taxon>Pentapetalae</taxon>
        <taxon>rosids</taxon>
        <taxon>fabids</taxon>
        <taxon>Fabales</taxon>
        <taxon>Fabaceae</taxon>
        <taxon>Papilionoideae</taxon>
        <taxon>50 kb inversion clade</taxon>
        <taxon>NPAAA clade</taxon>
        <taxon>Hologalegina</taxon>
        <taxon>IRL clade</taxon>
        <taxon>Trifolieae</taxon>
        <taxon>Trifolium</taxon>
    </lineage>
</organism>
<evidence type="ECO:0000256" key="1">
    <source>
        <dbReference type="SAM" id="MobiDB-lite"/>
    </source>
</evidence>
<evidence type="ECO:0000313" key="3">
    <source>
        <dbReference type="Proteomes" id="UP000236291"/>
    </source>
</evidence>
<evidence type="ECO:0000313" key="2">
    <source>
        <dbReference type="EMBL" id="PNX68324.1"/>
    </source>
</evidence>
<protein>
    <submittedName>
        <fullName evidence="2">Uncharacterized protein</fullName>
    </submittedName>
</protein>
<name>A0A2K3KPW9_TRIPR</name>